<dbReference type="PRINTS" id="PR00180">
    <property type="entry name" value="CRETINALDHBP"/>
</dbReference>
<dbReference type="SUPFAM" id="SSF46938">
    <property type="entry name" value="CRAL/TRIO N-terminal domain"/>
    <property type="match status" value="1"/>
</dbReference>
<protein>
    <submittedName>
        <fullName evidence="2">CTD7</fullName>
    </submittedName>
</protein>
<dbReference type="AlphaFoldDB" id="A0A2H4RMP0"/>
<dbReference type="SUPFAM" id="SSF52087">
    <property type="entry name" value="CRAL/TRIO domain"/>
    <property type="match status" value="1"/>
</dbReference>
<dbReference type="InterPro" id="IPR036865">
    <property type="entry name" value="CRAL-TRIO_dom_sf"/>
</dbReference>
<dbReference type="PANTHER" id="PTHR10174:SF216">
    <property type="entry name" value="CRAL-TRIO DOMAIN-CONTAINING PROTEIN-RELATED"/>
    <property type="match status" value="1"/>
</dbReference>
<dbReference type="SMART" id="SM00516">
    <property type="entry name" value="SEC14"/>
    <property type="match status" value="1"/>
</dbReference>
<organism evidence="2">
    <name type="scientific">Heliconius melpomene</name>
    <name type="common">Postman butterfly</name>
    <dbReference type="NCBI Taxonomy" id="34740"/>
    <lineage>
        <taxon>Eukaryota</taxon>
        <taxon>Metazoa</taxon>
        <taxon>Ecdysozoa</taxon>
        <taxon>Arthropoda</taxon>
        <taxon>Hexapoda</taxon>
        <taxon>Insecta</taxon>
        <taxon>Pterygota</taxon>
        <taxon>Neoptera</taxon>
        <taxon>Endopterygota</taxon>
        <taxon>Lepidoptera</taxon>
        <taxon>Glossata</taxon>
        <taxon>Ditrysia</taxon>
        <taxon>Papilionoidea</taxon>
        <taxon>Nymphalidae</taxon>
        <taxon>Heliconiinae</taxon>
        <taxon>Heliconiini</taxon>
        <taxon>Heliconius</taxon>
    </lineage>
</organism>
<dbReference type="GO" id="GO:1902936">
    <property type="term" value="F:phosphatidylinositol bisphosphate binding"/>
    <property type="evidence" value="ECO:0007669"/>
    <property type="project" value="TreeGrafter"/>
</dbReference>
<dbReference type="Gene3D" id="3.40.525.10">
    <property type="entry name" value="CRAL-TRIO lipid binding domain"/>
    <property type="match status" value="1"/>
</dbReference>
<proteinExistence type="evidence at transcript level"/>
<evidence type="ECO:0000313" key="2">
    <source>
        <dbReference type="EMBL" id="ATY51905.1"/>
    </source>
</evidence>
<dbReference type="Gene3D" id="1.10.8.20">
    <property type="entry name" value="N-terminal domain of phosphatidylinositol transfer protein sec14p"/>
    <property type="match status" value="1"/>
</dbReference>
<name>A0A2H4RMP0_HELME</name>
<dbReference type="Gene3D" id="1.20.5.1200">
    <property type="entry name" value="Alpha-tocopherol transfer"/>
    <property type="match status" value="1"/>
</dbReference>
<sequence>MPVRPLTPALAEKARLELNEDPKKLEEYIRHLKQWIQKQPHLRARTDDQWLAAFIRGCKFRLDQSKSKLDLYFSYRSKAPYLYGVKYFEPKVMDILNLGAILMLRKTQSPDGPRILLYRIGQYDPKDYAIVDLMSVLTLQQQISYMEDDNLVVAGTISVIDFAGTRLGHYTQTSIKHLRNLISANQEAVPIRIKAVHFLNTPSFFGTFFNIGKAFLNEKVKNRIMVHGKNIESLYEHVSKDVLPEEYGGTGESIQECIDYWKTKMRDYSSFYEDDLKYGSDESKRVLSRFSTDEKLEID</sequence>
<dbReference type="InterPro" id="IPR036273">
    <property type="entry name" value="CRAL/TRIO_N_dom_sf"/>
</dbReference>
<feature type="domain" description="CRAL-TRIO" evidence="1">
    <location>
        <begin position="89"/>
        <end position="255"/>
    </location>
</feature>
<dbReference type="CDD" id="cd00170">
    <property type="entry name" value="SEC14"/>
    <property type="match status" value="1"/>
</dbReference>
<evidence type="ECO:0000259" key="1">
    <source>
        <dbReference type="PROSITE" id="PS50191"/>
    </source>
</evidence>
<dbReference type="PROSITE" id="PS50191">
    <property type="entry name" value="CRAL_TRIO"/>
    <property type="match status" value="1"/>
</dbReference>
<accession>A0A2H4RMP0</accession>
<dbReference type="Pfam" id="PF00650">
    <property type="entry name" value="CRAL_TRIO"/>
    <property type="match status" value="1"/>
</dbReference>
<dbReference type="EMBL" id="MG434599">
    <property type="protein sequence ID" value="ATY51905.1"/>
    <property type="molecule type" value="mRNA"/>
</dbReference>
<dbReference type="InterPro" id="IPR001251">
    <property type="entry name" value="CRAL-TRIO_dom"/>
</dbReference>
<dbReference type="GO" id="GO:0016020">
    <property type="term" value="C:membrane"/>
    <property type="evidence" value="ECO:0007669"/>
    <property type="project" value="TreeGrafter"/>
</dbReference>
<reference evidence="2" key="1">
    <citation type="journal article" date="2017" name="Genome Biol. Evol.">
        <title>Copy Number Variation and Expression Analysis Reveals a Nonorthologous Pinta Gene Family Member Involved in Butterfly Vision.</title>
        <authorList>
            <person name="Macias-Munoz A."/>
            <person name="McCulloch K.J."/>
            <person name="Briscoe A.D."/>
        </authorList>
    </citation>
    <scope>NUCLEOTIDE SEQUENCE</scope>
</reference>
<dbReference type="PANTHER" id="PTHR10174">
    <property type="entry name" value="ALPHA-TOCOPHEROL TRANSFER PROTEIN-RELATED"/>
    <property type="match status" value="1"/>
</dbReference>